<dbReference type="InterPro" id="IPR036365">
    <property type="entry name" value="PGBD-like_sf"/>
</dbReference>
<comment type="caution">
    <text evidence="8">The sequence shown here is derived from an EMBL/GenBank/DDBJ whole genome shotgun (WGS) entry which is preliminary data.</text>
</comment>
<keyword evidence="6" id="KW-0732">Signal</keyword>
<evidence type="ECO:0000313" key="9">
    <source>
        <dbReference type="Proteomes" id="UP000295416"/>
    </source>
</evidence>
<keyword evidence="3 5" id="KW-0378">Hydrolase</keyword>
<dbReference type="InterPro" id="IPR055210">
    <property type="entry name" value="CtpA/B_N"/>
</dbReference>
<keyword evidence="2 5" id="KW-0645">Protease</keyword>
<dbReference type="FunFam" id="2.30.42.10:FF:000063">
    <property type="entry name" value="Peptidase, S41 family"/>
    <property type="match status" value="1"/>
</dbReference>
<sequence length="486" mass="52881">MRFSGKIVALLMIVSLIVGASGSYAALSFFGPEGHDGQKKIVKVDSSSPSGEVKKVRAIHDLIEKNYFKKVDEDKLYDGAIQGMIKALDDPFSTYMDPKTAKDFNQSLSSSFQGIGAEVRMVNNVVSIVAPIKGSPAEKAGLKPHDQIVTIDGKSTKGLSLYKAVNKIKGKKGTVVKLGVNRPGVTHTLTFEIKRGDIPLRTVKSKVIKEDNKQIGYINITSFNANTDKEFNTELKKVEDKGIDGLIIDVRGNPGGYLQAVESIAGQFITKDKPIVQIEDRNGKKERYFSSLEEKKPYPIAALIDNGSASAAEILSAALNEAGGYPLIGTKSFGKGTVQQGIEMSDNSELKLTTFKWLTPDGNWIHKKGIKPTVKVKQPDYFYTTPITLDKGKVLGYDHTGTKIANAQKMLKGLGLNPGRVDGYYGEQTVKAVRAFQETNDLHVTGSINKKTAGKLQTGVIQAVDNPKNDLQLKAAIKTLEKEMKS</sequence>
<dbReference type="CDD" id="cd06782">
    <property type="entry name" value="cpPDZ_CPP-like"/>
    <property type="match status" value="1"/>
</dbReference>
<feature type="signal peptide" evidence="6">
    <location>
        <begin position="1"/>
        <end position="25"/>
    </location>
</feature>
<keyword evidence="9" id="KW-1185">Reference proteome</keyword>
<accession>A0A4R2NTS6</accession>
<feature type="chain" id="PRO_5020316974" evidence="6">
    <location>
        <begin position="26"/>
        <end position="486"/>
    </location>
</feature>
<dbReference type="RefSeq" id="WP_132746923.1">
    <property type="nucleotide sequence ID" value="NZ_SLXK01000023.1"/>
</dbReference>
<dbReference type="InterPro" id="IPR029045">
    <property type="entry name" value="ClpP/crotonase-like_dom_sf"/>
</dbReference>
<dbReference type="SMART" id="SM00245">
    <property type="entry name" value="TSPc"/>
    <property type="match status" value="1"/>
</dbReference>
<dbReference type="PANTHER" id="PTHR32060:SF29">
    <property type="entry name" value="CARBOXY-TERMINAL PROCESSING PROTEASE CTPB"/>
    <property type="match status" value="1"/>
</dbReference>
<dbReference type="InterPro" id="IPR005151">
    <property type="entry name" value="Tail-specific_protease"/>
</dbReference>
<dbReference type="AlphaFoldDB" id="A0A4R2NTS6"/>
<dbReference type="InterPro" id="IPR001478">
    <property type="entry name" value="PDZ"/>
</dbReference>
<dbReference type="PROSITE" id="PS50106">
    <property type="entry name" value="PDZ"/>
    <property type="match status" value="1"/>
</dbReference>
<evidence type="ECO:0000256" key="1">
    <source>
        <dbReference type="ARBA" id="ARBA00009179"/>
    </source>
</evidence>
<dbReference type="PANTHER" id="PTHR32060">
    <property type="entry name" value="TAIL-SPECIFIC PROTEASE"/>
    <property type="match status" value="1"/>
</dbReference>
<evidence type="ECO:0000256" key="6">
    <source>
        <dbReference type="SAM" id="SignalP"/>
    </source>
</evidence>
<evidence type="ECO:0000256" key="4">
    <source>
        <dbReference type="ARBA" id="ARBA00022825"/>
    </source>
</evidence>
<evidence type="ECO:0000256" key="3">
    <source>
        <dbReference type="ARBA" id="ARBA00022801"/>
    </source>
</evidence>
<dbReference type="GO" id="GO:0007165">
    <property type="term" value="P:signal transduction"/>
    <property type="evidence" value="ECO:0007669"/>
    <property type="project" value="TreeGrafter"/>
</dbReference>
<dbReference type="NCBIfam" id="TIGR00225">
    <property type="entry name" value="prc"/>
    <property type="match status" value="1"/>
</dbReference>
<dbReference type="Gene3D" id="3.90.226.10">
    <property type="entry name" value="2-enoyl-CoA Hydratase, Chain A, domain 1"/>
    <property type="match status" value="1"/>
</dbReference>
<dbReference type="InterPro" id="IPR036034">
    <property type="entry name" value="PDZ_sf"/>
</dbReference>
<keyword evidence="4 5" id="KW-0720">Serine protease</keyword>
<evidence type="ECO:0000256" key="5">
    <source>
        <dbReference type="RuleBase" id="RU004404"/>
    </source>
</evidence>
<dbReference type="InterPro" id="IPR004447">
    <property type="entry name" value="Peptidase_S41A"/>
</dbReference>
<dbReference type="Gene3D" id="3.30.750.44">
    <property type="match status" value="1"/>
</dbReference>
<dbReference type="Pfam" id="PF22694">
    <property type="entry name" value="CtpB_N-like"/>
    <property type="match status" value="1"/>
</dbReference>
<dbReference type="SUPFAM" id="SSF52096">
    <property type="entry name" value="ClpP/crotonase"/>
    <property type="match status" value="1"/>
</dbReference>
<proteinExistence type="inferred from homology"/>
<dbReference type="GO" id="GO:0006508">
    <property type="term" value="P:proteolysis"/>
    <property type="evidence" value="ECO:0007669"/>
    <property type="project" value="UniProtKB-KW"/>
</dbReference>
<dbReference type="SUPFAM" id="SSF47090">
    <property type="entry name" value="PGBD-like"/>
    <property type="match status" value="1"/>
</dbReference>
<feature type="domain" description="PDZ" evidence="7">
    <location>
        <begin position="105"/>
        <end position="175"/>
    </location>
</feature>
<evidence type="ECO:0000256" key="2">
    <source>
        <dbReference type="ARBA" id="ARBA00022670"/>
    </source>
</evidence>
<dbReference type="FunFam" id="3.30.750.44:FF:000001">
    <property type="entry name" value="S41 family peptidase"/>
    <property type="match status" value="1"/>
</dbReference>
<dbReference type="GO" id="GO:0030288">
    <property type="term" value="C:outer membrane-bounded periplasmic space"/>
    <property type="evidence" value="ECO:0007669"/>
    <property type="project" value="TreeGrafter"/>
</dbReference>
<evidence type="ECO:0000313" key="8">
    <source>
        <dbReference type="EMBL" id="TCP24894.1"/>
    </source>
</evidence>
<dbReference type="CDD" id="cd07560">
    <property type="entry name" value="Peptidase_S41_CPP"/>
    <property type="match status" value="1"/>
</dbReference>
<name>A0A4R2NTS6_9BACL</name>
<dbReference type="Pfam" id="PF03572">
    <property type="entry name" value="Peptidase_S41"/>
    <property type="match status" value="1"/>
</dbReference>
<dbReference type="Pfam" id="PF00595">
    <property type="entry name" value="PDZ"/>
    <property type="match status" value="1"/>
</dbReference>
<dbReference type="GO" id="GO:0008236">
    <property type="term" value="F:serine-type peptidase activity"/>
    <property type="evidence" value="ECO:0007669"/>
    <property type="project" value="UniProtKB-KW"/>
</dbReference>
<dbReference type="GO" id="GO:0004175">
    <property type="term" value="F:endopeptidase activity"/>
    <property type="evidence" value="ECO:0007669"/>
    <property type="project" value="TreeGrafter"/>
</dbReference>
<dbReference type="Gene3D" id="1.10.101.10">
    <property type="entry name" value="PGBD-like superfamily/PGBD"/>
    <property type="match status" value="1"/>
</dbReference>
<dbReference type="InterPro" id="IPR002477">
    <property type="entry name" value="Peptidoglycan-bd-like"/>
</dbReference>
<dbReference type="Gene3D" id="2.30.42.10">
    <property type="match status" value="1"/>
</dbReference>
<dbReference type="InterPro" id="IPR036366">
    <property type="entry name" value="PGBDSf"/>
</dbReference>
<evidence type="ECO:0000259" key="7">
    <source>
        <dbReference type="PROSITE" id="PS50106"/>
    </source>
</evidence>
<dbReference type="SMART" id="SM00228">
    <property type="entry name" value="PDZ"/>
    <property type="match status" value="1"/>
</dbReference>
<dbReference type="OrthoDB" id="9812068at2"/>
<dbReference type="SUPFAM" id="SSF50156">
    <property type="entry name" value="PDZ domain-like"/>
    <property type="match status" value="1"/>
</dbReference>
<protein>
    <submittedName>
        <fullName evidence="8">Carboxyl-terminal processing protease</fullName>
    </submittedName>
</protein>
<gene>
    <name evidence="8" type="ORF">EV207_12367</name>
</gene>
<dbReference type="EMBL" id="SLXK01000023">
    <property type="protein sequence ID" value="TCP24894.1"/>
    <property type="molecule type" value="Genomic_DNA"/>
</dbReference>
<dbReference type="Pfam" id="PF01471">
    <property type="entry name" value="PG_binding_1"/>
    <property type="match status" value="1"/>
</dbReference>
<organism evidence="8 9">
    <name type="scientific">Scopulibacillus darangshiensis</name>
    <dbReference type="NCBI Taxonomy" id="442528"/>
    <lineage>
        <taxon>Bacteria</taxon>
        <taxon>Bacillati</taxon>
        <taxon>Bacillota</taxon>
        <taxon>Bacilli</taxon>
        <taxon>Bacillales</taxon>
        <taxon>Sporolactobacillaceae</taxon>
        <taxon>Scopulibacillus</taxon>
    </lineage>
</organism>
<comment type="similarity">
    <text evidence="1 5">Belongs to the peptidase S41A family.</text>
</comment>
<reference evidence="8 9" key="1">
    <citation type="submission" date="2019-03" db="EMBL/GenBank/DDBJ databases">
        <title>Genomic Encyclopedia of Type Strains, Phase IV (KMG-IV): sequencing the most valuable type-strain genomes for metagenomic binning, comparative biology and taxonomic classification.</title>
        <authorList>
            <person name="Goeker M."/>
        </authorList>
    </citation>
    <scope>NUCLEOTIDE SEQUENCE [LARGE SCALE GENOMIC DNA]</scope>
    <source>
        <strain evidence="8 9">DSM 19377</strain>
    </source>
</reference>
<dbReference type="Proteomes" id="UP000295416">
    <property type="component" value="Unassembled WGS sequence"/>
</dbReference>